<sequence length="356" mass="39489">MGINVYTGLMGSGKSYEVVAEVIVPAIAKGRRVVTNVDGIDGDKIRAYIEKNYKPVPEQLGEVVHVTNGDVALAKFFPYYDDKKGAHTDTIVQPGDLVCIDEAWRFWPATGANLLQEHKSFFLEHRHFTNEQTGVACDLVMMIQDMSTLNRFVKNVVAFHIRTHKKISLGMPTHYSVSIFEGNKQSKAARISVELRKYRKDIYLLYSSFKGGADGKIVNVDKRQNMLARKKVWITAGVLLVALGIGLYSSNRFFHPKRNEQSTQQGKPQDASGNSAKQSAAQSAKPTFSDAWRIVGTARFGTTSYVVIADEAGRLRYESPSMFVQMGPQTIGEIDGAKVTRYSGAVVHPVHIEGKK</sequence>
<organism evidence="4">
    <name type="scientific">Herbaspirillum huttiense subsp. nephrolepidis</name>
    <dbReference type="NCBI Taxonomy" id="3075126"/>
    <lineage>
        <taxon>Bacteria</taxon>
        <taxon>Pseudomonadati</taxon>
        <taxon>Pseudomonadota</taxon>
        <taxon>Betaproteobacteria</taxon>
        <taxon>Burkholderiales</taxon>
        <taxon>Oxalobacteraceae</taxon>
        <taxon>Herbaspirillum</taxon>
    </lineage>
</organism>
<evidence type="ECO:0000256" key="1">
    <source>
        <dbReference type="SAM" id="MobiDB-lite"/>
    </source>
</evidence>
<feature type="compositionally biased region" description="Low complexity" evidence="1">
    <location>
        <begin position="275"/>
        <end position="284"/>
    </location>
</feature>
<dbReference type="Gene3D" id="3.40.50.300">
    <property type="entry name" value="P-loop containing nucleotide triphosphate hydrolases"/>
    <property type="match status" value="1"/>
</dbReference>
<dbReference type="Pfam" id="PF05707">
    <property type="entry name" value="Zot"/>
    <property type="match status" value="1"/>
</dbReference>
<name>A0AAE4G529_9BURK</name>
<feature type="domain" description="Zona occludens toxin N-terminal" evidence="3">
    <location>
        <begin position="3"/>
        <end position="209"/>
    </location>
</feature>
<comment type="caution">
    <text evidence="4">The sequence shown here is derived from an EMBL/GenBank/DDBJ whole genome shotgun (WGS) entry which is preliminary data.</text>
</comment>
<gene>
    <name evidence="4" type="ORF">RJN63_03935</name>
</gene>
<protein>
    <submittedName>
        <fullName evidence="4">Zonular occludens toxin domain-containing protein</fullName>
    </submittedName>
</protein>
<evidence type="ECO:0000313" key="4">
    <source>
        <dbReference type="EMBL" id="MDT0335968.1"/>
    </source>
</evidence>
<feature type="region of interest" description="Disordered" evidence="1">
    <location>
        <begin position="257"/>
        <end position="284"/>
    </location>
</feature>
<accession>A0AAE4G529</accession>
<keyword evidence="2" id="KW-0812">Transmembrane</keyword>
<dbReference type="AlphaFoldDB" id="A0AAE4G529"/>
<evidence type="ECO:0000259" key="3">
    <source>
        <dbReference type="Pfam" id="PF05707"/>
    </source>
</evidence>
<feature type="compositionally biased region" description="Polar residues" evidence="1">
    <location>
        <begin position="261"/>
        <end position="274"/>
    </location>
</feature>
<dbReference type="InterPro" id="IPR008900">
    <property type="entry name" value="Zot_N"/>
</dbReference>
<evidence type="ECO:0000256" key="2">
    <source>
        <dbReference type="SAM" id="Phobius"/>
    </source>
</evidence>
<dbReference type="EMBL" id="JAVRAA010000002">
    <property type="protein sequence ID" value="MDT0335968.1"/>
    <property type="molecule type" value="Genomic_DNA"/>
</dbReference>
<dbReference type="InterPro" id="IPR027417">
    <property type="entry name" value="P-loop_NTPase"/>
</dbReference>
<dbReference type="RefSeq" id="WP_310835288.1">
    <property type="nucleotide sequence ID" value="NZ_JAVLSM010000001.1"/>
</dbReference>
<proteinExistence type="predicted"/>
<reference evidence="4" key="1">
    <citation type="submission" date="2023-02" db="EMBL/GenBank/DDBJ databases">
        <title>Description of Herbaspirillum huttiense subsp. nephrolepsisexaltata and Herbaspirillum huttiense subsp. lycopersicon.</title>
        <authorList>
            <person name="Poudel M."/>
            <person name="Sharma A."/>
            <person name="Goss E."/>
            <person name="Tapia J.H."/>
            <person name="Harmon C.M."/>
            <person name="Jones J.B."/>
        </authorList>
    </citation>
    <scope>NUCLEOTIDE SEQUENCE</scope>
    <source>
        <strain evidence="4">NC40101</strain>
    </source>
</reference>
<feature type="transmembrane region" description="Helical" evidence="2">
    <location>
        <begin position="232"/>
        <end position="249"/>
    </location>
</feature>
<keyword evidence="2" id="KW-1133">Transmembrane helix</keyword>
<keyword evidence="2" id="KW-0472">Membrane</keyword>